<dbReference type="eggNOG" id="COG1595">
    <property type="taxonomic scope" value="Bacteria"/>
</dbReference>
<protein>
    <submittedName>
        <fullName evidence="6">Probable RNA polymerase sigma-H factor</fullName>
    </submittedName>
</protein>
<dbReference type="STRING" id="313628.LNTAR_01712"/>
<name>A6DTI3_9BACT</name>
<dbReference type="EMBL" id="ABCK01000038">
    <property type="protein sequence ID" value="EDM25022.1"/>
    <property type="molecule type" value="Genomic_DNA"/>
</dbReference>
<comment type="caution">
    <text evidence="6">The sequence shown here is derived from an EMBL/GenBank/DDBJ whole genome shotgun (WGS) entry which is preliminary data.</text>
</comment>
<dbReference type="PANTHER" id="PTHR43133">
    <property type="entry name" value="RNA POLYMERASE ECF-TYPE SIGMA FACTO"/>
    <property type="match status" value="1"/>
</dbReference>
<dbReference type="SUPFAM" id="SSF88946">
    <property type="entry name" value="Sigma2 domain of RNA polymerase sigma factors"/>
    <property type="match status" value="1"/>
</dbReference>
<dbReference type="GO" id="GO:0016987">
    <property type="term" value="F:sigma factor activity"/>
    <property type="evidence" value="ECO:0007669"/>
    <property type="project" value="UniProtKB-KW"/>
</dbReference>
<dbReference type="PROSITE" id="PS00622">
    <property type="entry name" value="HTH_LUXR_1"/>
    <property type="match status" value="1"/>
</dbReference>
<gene>
    <name evidence="6" type="ORF">LNTAR_01712</name>
</gene>
<dbReference type="InterPro" id="IPR000792">
    <property type="entry name" value="Tscrpt_reg_LuxR_C"/>
</dbReference>
<dbReference type="NCBIfam" id="TIGR02937">
    <property type="entry name" value="sigma70-ECF"/>
    <property type="match status" value="1"/>
</dbReference>
<feature type="domain" description="HTH luxR-type" evidence="5">
    <location>
        <begin position="136"/>
        <end position="163"/>
    </location>
</feature>
<accession>A6DTI3</accession>
<keyword evidence="2" id="KW-0731">Sigma factor</keyword>
<dbReference type="InterPro" id="IPR039425">
    <property type="entry name" value="RNA_pol_sigma-70-like"/>
</dbReference>
<evidence type="ECO:0000259" key="5">
    <source>
        <dbReference type="PROSITE" id="PS00622"/>
    </source>
</evidence>
<evidence type="ECO:0000256" key="3">
    <source>
        <dbReference type="ARBA" id="ARBA00023125"/>
    </source>
</evidence>
<keyword evidence="3" id="KW-0238">DNA-binding</keyword>
<keyword evidence="4" id="KW-0804">Transcription</keyword>
<dbReference type="Gene3D" id="1.10.1740.10">
    <property type="match status" value="1"/>
</dbReference>
<dbReference type="GO" id="GO:0006352">
    <property type="term" value="P:DNA-templated transcription initiation"/>
    <property type="evidence" value="ECO:0007669"/>
    <property type="project" value="InterPro"/>
</dbReference>
<dbReference type="InterPro" id="IPR014284">
    <property type="entry name" value="RNA_pol_sigma-70_dom"/>
</dbReference>
<dbReference type="InterPro" id="IPR007627">
    <property type="entry name" value="RNA_pol_sigma70_r2"/>
</dbReference>
<evidence type="ECO:0000313" key="7">
    <source>
        <dbReference type="Proteomes" id="UP000004947"/>
    </source>
</evidence>
<evidence type="ECO:0000256" key="2">
    <source>
        <dbReference type="ARBA" id="ARBA00023082"/>
    </source>
</evidence>
<evidence type="ECO:0000313" key="6">
    <source>
        <dbReference type="EMBL" id="EDM25022.1"/>
    </source>
</evidence>
<evidence type="ECO:0000256" key="4">
    <source>
        <dbReference type="ARBA" id="ARBA00023163"/>
    </source>
</evidence>
<dbReference type="InterPro" id="IPR013325">
    <property type="entry name" value="RNA_pol_sigma_r2"/>
</dbReference>
<dbReference type="Proteomes" id="UP000004947">
    <property type="component" value="Unassembled WGS sequence"/>
</dbReference>
<dbReference type="Pfam" id="PF04542">
    <property type="entry name" value="Sigma70_r2"/>
    <property type="match status" value="1"/>
</dbReference>
<proteinExistence type="predicted"/>
<reference evidence="6 7" key="1">
    <citation type="journal article" date="2010" name="J. Bacteriol.">
        <title>Genome sequence of Lentisphaera araneosa HTCC2155T, the type species of the order Lentisphaerales in the phylum Lentisphaerae.</title>
        <authorList>
            <person name="Thrash J.C."/>
            <person name="Cho J.C."/>
            <person name="Vergin K.L."/>
            <person name="Morris R.M."/>
            <person name="Giovannoni S.J."/>
        </authorList>
    </citation>
    <scope>NUCLEOTIDE SEQUENCE [LARGE SCALE GENOMIC DNA]</scope>
    <source>
        <strain evidence="6 7">HTCC2155</strain>
    </source>
</reference>
<organism evidence="6 7">
    <name type="scientific">Lentisphaera araneosa HTCC2155</name>
    <dbReference type="NCBI Taxonomy" id="313628"/>
    <lineage>
        <taxon>Bacteria</taxon>
        <taxon>Pseudomonadati</taxon>
        <taxon>Lentisphaerota</taxon>
        <taxon>Lentisphaeria</taxon>
        <taxon>Lentisphaerales</taxon>
        <taxon>Lentisphaeraceae</taxon>
        <taxon>Lentisphaera</taxon>
    </lineage>
</organism>
<dbReference type="GO" id="GO:0003677">
    <property type="term" value="F:DNA binding"/>
    <property type="evidence" value="ECO:0007669"/>
    <property type="project" value="UniProtKB-KW"/>
</dbReference>
<dbReference type="AlphaFoldDB" id="A6DTI3"/>
<keyword evidence="7" id="KW-1185">Reference proteome</keyword>
<keyword evidence="1" id="KW-0805">Transcription regulation</keyword>
<evidence type="ECO:0000256" key="1">
    <source>
        <dbReference type="ARBA" id="ARBA00023015"/>
    </source>
</evidence>
<dbReference type="PANTHER" id="PTHR43133:SF8">
    <property type="entry name" value="RNA POLYMERASE SIGMA FACTOR HI_1459-RELATED"/>
    <property type="match status" value="1"/>
</dbReference>
<sequence>MDHEDSEAWEVFVERYHRYIYKLLDKLGVKEEKDDVSQEVMLTIWKKLDTYDRERSKFRTWLSSIIRITVLKSWQQKHKKQNIDGGDSLHGIPDEKSFMDFAEEEWKHFIMQRAMDNISKDFKGKAMEVFQLSLSGLTVDLIGDKLELSKSSVYTLKKRVKKRLLEEVYFLQKDMG</sequence>